<proteinExistence type="predicted"/>
<evidence type="ECO:0000313" key="1">
    <source>
        <dbReference type="EMBL" id="DAD78206.1"/>
    </source>
</evidence>
<protein>
    <submittedName>
        <fullName evidence="1">Uncharacterized protein</fullName>
    </submittedName>
</protein>
<reference evidence="1" key="1">
    <citation type="journal article" date="2021" name="Proc. Natl. Acad. Sci. U.S.A.">
        <title>A Catalog of Tens of Thousands of Viruses from Human Metagenomes Reveals Hidden Associations with Chronic Diseases.</title>
        <authorList>
            <person name="Tisza M.J."/>
            <person name="Buck C.B."/>
        </authorList>
    </citation>
    <scope>NUCLEOTIDE SEQUENCE</scope>
    <source>
        <strain evidence="1">Ctrgt10</strain>
    </source>
</reference>
<organism evidence="1">
    <name type="scientific">Siphoviridae sp. ctrgt10</name>
    <dbReference type="NCBI Taxonomy" id="2826479"/>
    <lineage>
        <taxon>Viruses</taxon>
        <taxon>Duplodnaviria</taxon>
        <taxon>Heunggongvirae</taxon>
        <taxon>Uroviricota</taxon>
        <taxon>Caudoviricetes</taxon>
    </lineage>
</organism>
<accession>A0A8S5M7J2</accession>
<name>A0A8S5M7J2_9CAUD</name>
<sequence length="66" mass="7873">MKSPIKEEWEHYYRALELIRQSGITNMWGAAPYLANYCNIDLKLAKDILCSWIDNYDALSKKFSWR</sequence>
<dbReference type="EMBL" id="BK014839">
    <property type="protein sequence ID" value="DAD78206.1"/>
    <property type="molecule type" value="Genomic_DNA"/>
</dbReference>